<dbReference type="InterPro" id="IPR013517">
    <property type="entry name" value="FG-GAP"/>
</dbReference>
<dbReference type="InterPro" id="IPR026444">
    <property type="entry name" value="Secre_tail"/>
</dbReference>
<dbReference type="Pfam" id="PF13517">
    <property type="entry name" value="FG-GAP_3"/>
    <property type="match status" value="6"/>
</dbReference>
<feature type="domain" description="Secretion system C-terminal sorting" evidence="2">
    <location>
        <begin position="763"/>
        <end position="832"/>
    </location>
</feature>
<evidence type="ECO:0000313" key="3">
    <source>
        <dbReference type="EMBL" id="SNS38029.1"/>
    </source>
</evidence>
<proteinExistence type="predicted"/>
<gene>
    <name evidence="3" type="ORF">SAMN06296052_105218</name>
</gene>
<dbReference type="InterPro" id="IPR028994">
    <property type="entry name" value="Integrin_alpha_N"/>
</dbReference>
<dbReference type="PANTHER" id="PTHR44103">
    <property type="entry name" value="PROPROTEIN CONVERTASE P"/>
    <property type="match status" value="1"/>
</dbReference>
<dbReference type="RefSeq" id="WP_089318634.1">
    <property type="nucleotide sequence ID" value="NZ_FZOQ01000005.1"/>
</dbReference>
<dbReference type="PANTHER" id="PTHR44103:SF1">
    <property type="entry name" value="PROPROTEIN CONVERTASE P"/>
    <property type="match status" value="1"/>
</dbReference>
<dbReference type="EMBL" id="FZOQ01000005">
    <property type="protein sequence ID" value="SNS38029.1"/>
    <property type="molecule type" value="Genomic_DNA"/>
</dbReference>
<dbReference type="NCBIfam" id="TIGR04183">
    <property type="entry name" value="Por_Secre_tail"/>
    <property type="match status" value="1"/>
</dbReference>
<keyword evidence="1" id="KW-0732">Signal</keyword>
<organism evidence="3 4">
    <name type="scientific">Pontibacter ummariensis</name>
    <dbReference type="NCBI Taxonomy" id="1610492"/>
    <lineage>
        <taxon>Bacteria</taxon>
        <taxon>Pseudomonadati</taxon>
        <taxon>Bacteroidota</taxon>
        <taxon>Cytophagia</taxon>
        <taxon>Cytophagales</taxon>
        <taxon>Hymenobacteraceae</taxon>
        <taxon>Pontibacter</taxon>
    </lineage>
</organism>
<name>A0A239E0J5_9BACT</name>
<reference evidence="4" key="1">
    <citation type="submission" date="2017-06" db="EMBL/GenBank/DDBJ databases">
        <authorList>
            <person name="Varghese N."/>
            <person name="Submissions S."/>
        </authorList>
    </citation>
    <scope>NUCLEOTIDE SEQUENCE [LARGE SCALE GENOMIC DNA]</scope>
    <source>
        <strain evidence="4">NKM1</strain>
    </source>
</reference>
<dbReference type="Proteomes" id="UP000198432">
    <property type="component" value="Unassembled WGS sequence"/>
</dbReference>
<sequence>MKDNYFLFPFLYLSTFLISIKASNAQTFSSNILSKEGVYSNTTILQDYDGDGDLDIIATEKDPDQLIWIENEPNRQFSKRIIISSGVTWPSDLDAADLDKDGDTDYLVSSGSRSTGYTGELAWFQRQSDESYTKHIITSAKDFDRAVIADLNKDGNVDIIAIGFDQDLVQAFMNDGSLSFTPKTIYDMGRKGQIDQVAVEDIDADGDMDIAFGNGIDEGKLYINDGNAGFTLGAELFAWNDLSASAGHGDMEIVDLNNDGTKDIITFTGAGTGGLYFLDGSNAYNQTVIDREVVDTGGDLVIADFDHNGLVDIVRQHWTKGFISILYQTAPLQFSKEYLELNWDSEQDESQMSVGDLDNDGDLDLVVPDGRTIDRDISWFENINGKLYRHYLYSKLIGARTPKLADFDKDGDLDIFLTVTENAGPSPEDEVVVFENINGANFINWRLHDNIDYPADLEIADIDGDGDMDAFVTARDAGNLLWLRNDGTKGSWIANTIEENADAPMGIAAADIDKDGDVDVALCSSDDAKVYWYSNNGSGTFTRSTVDANLSSPTEIEISDLNNDGISDFVVISTQAANAVTTYINNGNNGFTRQVIYTVKPARDLETGDWDMDGDQDITISVFTEVLSTTDPADIVLLENNGTGSFTSTVLISEGEKINAIDLSDMDMDGDPDIIMSNEKVGVSNLKLLTVGINTNGEIGQLVPTSVLESGTVYGIEAGNVDGDENLEIVYADFNRDDLVLINVELLLGLPKAERRFQTQVHLYPNPSTHSVTIKSASTQVKLRHYTIFDVTGKIVSRGRLTEKGNINLHNFSAQTYFILIETNKGAVTKKLLKQ</sequence>
<keyword evidence="4" id="KW-1185">Reference proteome</keyword>
<evidence type="ECO:0000259" key="2">
    <source>
        <dbReference type="Pfam" id="PF18962"/>
    </source>
</evidence>
<evidence type="ECO:0000313" key="4">
    <source>
        <dbReference type="Proteomes" id="UP000198432"/>
    </source>
</evidence>
<dbReference type="Pfam" id="PF18962">
    <property type="entry name" value="Por_Secre_tail"/>
    <property type="match status" value="1"/>
</dbReference>
<dbReference type="AlphaFoldDB" id="A0A239E0J5"/>
<dbReference type="Gene3D" id="2.130.10.130">
    <property type="entry name" value="Integrin alpha, N-terminal"/>
    <property type="match status" value="3"/>
</dbReference>
<dbReference type="SUPFAM" id="SSF69318">
    <property type="entry name" value="Integrin alpha N-terminal domain"/>
    <property type="match status" value="2"/>
</dbReference>
<protein>
    <submittedName>
        <fullName evidence="3">Por secretion system C-terminal sorting domain-containing protein</fullName>
    </submittedName>
</protein>
<evidence type="ECO:0000256" key="1">
    <source>
        <dbReference type="ARBA" id="ARBA00022729"/>
    </source>
</evidence>
<accession>A0A239E0J5</accession>
<dbReference type="OrthoDB" id="877328at2"/>